<dbReference type="PANTHER" id="PTHR33154:SF33">
    <property type="entry name" value="TRANSCRIPTIONAL REPRESSOR SDPR"/>
    <property type="match status" value="1"/>
</dbReference>
<dbReference type="PANTHER" id="PTHR33154">
    <property type="entry name" value="TRANSCRIPTIONAL REGULATOR, ARSR FAMILY"/>
    <property type="match status" value="1"/>
</dbReference>
<dbReference type="InterPro" id="IPR011991">
    <property type="entry name" value="ArsR-like_HTH"/>
</dbReference>
<dbReference type="GO" id="GO:0003677">
    <property type="term" value="F:DNA binding"/>
    <property type="evidence" value="ECO:0007669"/>
    <property type="project" value="UniProtKB-KW"/>
</dbReference>
<keyword evidence="2" id="KW-0238">DNA-binding</keyword>
<dbReference type="NCBIfam" id="NF033788">
    <property type="entry name" value="HTH_metalloreg"/>
    <property type="match status" value="1"/>
</dbReference>
<dbReference type="GO" id="GO:0003700">
    <property type="term" value="F:DNA-binding transcription factor activity"/>
    <property type="evidence" value="ECO:0007669"/>
    <property type="project" value="InterPro"/>
</dbReference>
<evidence type="ECO:0000256" key="2">
    <source>
        <dbReference type="ARBA" id="ARBA00023125"/>
    </source>
</evidence>
<dbReference type="CDD" id="cd00090">
    <property type="entry name" value="HTH_ARSR"/>
    <property type="match status" value="1"/>
</dbReference>
<evidence type="ECO:0000256" key="1">
    <source>
        <dbReference type="ARBA" id="ARBA00023015"/>
    </source>
</evidence>
<dbReference type="InterPro" id="IPR036388">
    <property type="entry name" value="WH-like_DNA-bd_sf"/>
</dbReference>
<evidence type="ECO:0000313" key="5">
    <source>
        <dbReference type="EMBL" id="AHN97967.1"/>
    </source>
</evidence>
<keyword evidence="3" id="KW-0804">Transcription</keyword>
<dbReference type="AlphaFoldDB" id="X2LCJ2"/>
<feature type="domain" description="HTH arsR-type" evidence="4">
    <location>
        <begin position="17"/>
        <end position="112"/>
    </location>
</feature>
<accession>X2LCJ2</accession>
<evidence type="ECO:0000256" key="3">
    <source>
        <dbReference type="ARBA" id="ARBA00023163"/>
    </source>
</evidence>
<dbReference type="Pfam" id="PF12840">
    <property type="entry name" value="HTH_20"/>
    <property type="match status" value="1"/>
</dbReference>
<dbReference type="PRINTS" id="PR00778">
    <property type="entry name" value="HTHARSR"/>
</dbReference>
<dbReference type="EMBL" id="KF796606">
    <property type="protein sequence ID" value="AHN97967.1"/>
    <property type="molecule type" value="Genomic_DNA"/>
</dbReference>
<sequence length="120" mass="13536">MRQFDNYKTVSTETGTRHRLAPGQFELISKALADPRRVGVLEAIADEQCCACQHLRDQFPVSKATISHHIKELVRAGMVEARREGQYLNCLVRRETLEAYAAELLRRVGSDPANLTEPKS</sequence>
<dbReference type="InterPro" id="IPR001845">
    <property type="entry name" value="HTH_ArsR_DNA-bd_dom"/>
</dbReference>
<dbReference type="Gene3D" id="1.10.10.10">
    <property type="entry name" value="Winged helix-like DNA-binding domain superfamily/Winged helix DNA-binding domain"/>
    <property type="match status" value="1"/>
</dbReference>
<organism evidence="5">
    <name type="scientific">uncultured bacterium lac160</name>
    <dbReference type="NCBI Taxonomy" id="1447241"/>
    <lineage>
        <taxon>Bacteria</taxon>
        <taxon>environmental samples</taxon>
    </lineage>
</organism>
<dbReference type="InterPro" id="IPR036390">
    <property type="entry name" value="WH_DNA-bd_sf"/>
</dbReference>
<evidence type="ECO:0000259" key="4">
    <source>
        <dbReference type="PROSITE" id="PS50987"/>
    </source>
</evidence>
<dbReference type="InterPro" id="IPR051081">
    <property type="entry name" value="HTH_MetalResp_TranReg"/>
</dbReference>
<dbReference type="SMART" id="SM00418">
    <property type="entry name" value="HTH_ARSR"/>
    <property type="match status" value="1"/>
</dbReference>
<dbReference type="SUPFAM" id="SSF46785">
    <property type="entry name" value="Winged helix' DNA-binding domain"/>
    <property type="match status" value="1"/>
</dbReference>
<proteinExistence type="predicted"/>
<protein>
    <submittedName>
        <fullName evidence="5">ArsR family transcriptional regulator</fullName>
    </submittedName>
</protein>
<name>X2LCJ2_9BACT</name>
<keyword evidence="1" id="KW-0805">Transcription regulation</keyword>
<dbReference type="PROSITE" id="PS50987">
    <property type="entry name" value="HTH_ARSR_2"/>
    <property type="match status" value="1"/>
</dbReference>
<reference evidence="5" key="1">
    <citation type="submission" date="2013-10" db="EMBL/GenBank/DDBJ databases">
        <title>Functional metagenomics reveals novel beta-galactosidases not predictable from gene sequences.</title>
        <authorList>
            <person name="Cheng J."/>
            <person name="Engel K."/>
            <person name="Romantsov T."/>
            <person name="Neufeld J.D."/>
            <person name="Rose D.R."/>
            <person name="Charles T.C."/>
        </authorList>
    </citation>
    <scope>NUCLEOTIDE SEQUENCE</scope>
</reference>